<feature type="domain" description="MacB-like periplasmic core" evidence="8">
    <location>
        <begin position="20"/>
        <end position="233"/>
    </location>
</feature>
<feature type="transmembrane region" description="Helical" evidence="6">
    <location>
        <begin position="374"/>
        <end position="395"/>
    </location>
</feature>
<evidence type="ECO:0000256" key="4">
    <source>
        <dbReference type="ARBA" id="ARBA00022989"/>
    </source>
</evidence>
<gene>
    <name evidence="9" type="ORF">F0L74_31595</name>
</gene>
<feature type="transmembrane region" description="Helical" evidence="6">
    <location>
        <begin position="416"/>
        <end position="440"/>
    </location>
</feature>
<protein>
    <submittedName>
        <fullName evidence="9">FtsX-like permease family protein</fullName>
    </submittedName>
</protein>
<dbReference type="GO" id="GO:0005886">
    <property type="term" value="C:plasma membrane"/>
    <property type="evidence" value="ECO:0007669"/>
    <property type="project" value="UniProtKB-SubCell"/>
</dbReference>
<feature type="domain" description="MacB-like periplasmic core" evidence="8">
    <location>
        <begin position="427"/>
        <end position="637"/>
    </location>
</feature>
<evidence type="ECO:0000259" key="8">
    <source>
        <dbReference type="Pfam" id="PF12704"/>
    </source>
</evidence>
<dbReference type="AlphaFoldDB" id="A0A5B2VPP7"/>
<keyword evidence="2" id="KW-1003">Cell membrane</keyword>
<dbReference type="InterPro" id="IPR003838">
    <property type="entry name" value="ABC3_permease_C"/>
</dbReference>
<evidence type="ECO:0000313" key="10">
    <source>
        <dbReference type="Proteomes" id="UP000324611"/>
    </source>
</evidence>
<name>A0A5B2VPP7_9BACT</name>
<evidence type="ECO:0000256" key="6">
    <source>
        <dbReference type="SAM" id="Phobius"/>
    </source>
</evidence>
<evidence type="ECO:0000256" key="3">
    <source>
        <dbReference type="ARBA" id="ARBA00022692"/>
    </source>
</evidence>
<feature type="domain" description="ABC3 transporter permease C-terminal" evidence="7">
    <location>
        <begin position="283"/>
        <end position="397"/>
    </location>
</feature>
<sequence length="798" mass="88978">MFKNHCKIAWRNLWKNKVFSLINILGLTIGLISFMLIALYVGDELSYDRFHKKADRIVRVVQHARWGSNDLHEAPTSAPFAPALKEEFPEVEEAVRISTEGGGIIGHNDKKITANDIFFADKNIFAVFTFPFIIGDPNTALASPQSIVITESIARKLFASPEQAINQTVYFDNNFPNKVTGIIKDVPGNTHLHFSALRSLPENYEGSWQQFDVYTYLLLKNGVDHQQLERKLPAFADKTIRKRMQIDDYKMELQPLTSIHLHSNLAFEIGPNGSISKIYIFSAIALLVLLIAVINYVNLSTARATIRIREIGVRKVVGSGIRQLAAMFITEAVLQTCLAALMAFFLFILLLPFFNVLTGKELAIWRFGKGATLLGLAALAVLTGVMSGAYPAFFLARFKTIPALKGHTGNLSNSALFRQSLVIFQFVITVVMIVGSLVIYQQLQYTSRKDLGFNKNQVFTLHIHDKKVREQVTALKGELLKNNLITGVAAAGNPIGNNDLGGFGYRFEKEDGSFDPSSVVCEQLMIDADYIPTMEITTLTGRNFTAFSQSDKFGAALVNETLVKKLGWKQAVGKRLRFNMEGQDSVGERTIIGVVKDFHTYSLQHKVEPMVMIMPPAAVMEDNLYVKINTARTPQALAYLAAVYKKFDNNNPVDVSFLDQNFARQYGAEQKQQQLSLIFTVLAVSIACLGLFGLATFTAQQRVKEIGIRKVLGASVPGILALLSRDFIRLILIAVMIAVPIAWYAMSHWLADFAYRIELHWWTFALAGLMAMIIALFTISLQSLRAALMNPVRALRAE</sequence>
<reference evidence="9 10" key="1">
    <citation type="submission" date="2019-09" db="EMBL/GenBank/DDBJ databases">
        <title>Chitinophaga ginsengihumi sp. nov., isolated from soil of ginseng rhizosphere.</title>
        <authorList>
            <person name="Lee J."/>
        </authorList>
    </citation>
    <scope>NUCLEOTIDE SEQUENCE [LARGE SCALE GENOMIC DNA]</scope>
    <source>
        <strain evidence="9 10">BN140078</strain>
    </source>
</reference>
<proteinExistence type="predicted"/>
<dbReference type="Pfam" id="PF12704">
    <property type="entry name" value="MacB_PCD"/>
    <property type="match status" value="2"/>
</dbReference>
<keyword evidence="10" id="KW-1185">Reference proteome</keyword>
<dbReference type="RefSeq" id="WP_149841867.1">
    <property type="nucleotide sequence ID" value="NZ_VUOC01000004.1"/>
</dbReference>
<feature type="transmembrane region" description="Helical" evidence="6">
    <location>
        <begin position="727"/>
        <end position="747"/>
    </location>
</feature>
<keyword evidence="5 6" id="KW-0472">Membrane</keyword>
<comment type="subcellular location">
    <subcellularLocation>
        <location evidence="1">Cell membrane</location>
        <topology evidence="1">Multi-pass membrane protein</topology>
    </subcellularLocation>
</comment>
<reference evidence="9 10" key="2">
    <citation type="submission" date="2019-09" db="EMBL/GenBank/DDBJ databases">
        <authorList>
            <person name="Jin C."/>
        </authorList>
    </citation>
    <scope>NUCLEOTIDE SEQUENCE [LARGE SCALE GENOMIC DNA]</scope>
    <source>
        <strain evidence="9 10">BN140078</strain>
    </source>
</reference>
<dbReference type="Proteomes" id="UP000324611">
    <property type="component" value="Unassembled WGS sequence"/>
</dbReference>
<dbReference type="Pfam" id="PF02687">
    <property type="entry name" value="FtsX"/>
    <property type="match status" value="2"/>
</dbReference>
<dbReference type="PANTHER" id="PTHR30572">
    <property type="entry name" value="MEMBRANE COMPONENT OF TRANSPORTER-RELATED"/>
    <property type="match status" value="1"/>
</dbReference>
<dbReference type="GO" id="GO:0022857">
    <property type="term" value="F:transmembrane transporter activity"/>
    <property type="evidence" value="ECO:0007669"/>
    <property type="project" value="TreeGrafter"/>
</dbReference>
<organism evidence="9 10">
    <name type="scientific">Chitinophaga agrisoli</name>
    <dbReference type="NCBI Taxonomy" id="2607653"/>
    <lineage>
        <taxon>Bacteria</taxon>
        <taxon>Pseudomonadati</taxon>
        <taxon>Bacteroidota</taxon>
        <taxon>Chitinophagia</taxon>
        <taxon>Chitinophagales</taxon>
        <taxon>Chitinophagaceae</taxon>
        <taxon>Chitinophaga</taxon>
    </lineage>
</organism>
<feature type="transmembrane region" description="Helical" evidence="6">
    <location>
        <begin position="332"/>
        <end position="354"/>
    </location>
</feature>
<evidence type="ECO:0000313" key="9">
    <source>
        <dbReference type="EMBL" id="KAA2240690.1"/>
    </source>
</evidence>
<accession>A0A5B2VPP7</accession>
<dbReference type="InterPro" id="IPR025857">
    <property type="entry name" value="MacB_PCD"/>
</dbReference>
<feature type="transmembrane region" description="Helical" evidence="6">
    <location>
        <begin position="21"/>
        <end position="42"/>
    </location>
</feature>
<dbReference type="PANTHER" id="PTHR30572:SF18">
    <property type="entry name" value="ABC-TYPE MACROLIDE FAMILY EXPORT SYSTEM PERMEASE COMPONENT 2"/>
    <property type="match status" value="1"/>
</dbReference>
<feature type="domain" description="ABC3 transporter permease C-terminal" evidence="7">
    <location>
        <begin position="678"/>
        <end position="791"/>
    </location>
</feature>
<evidence type="ECO:0000259" key="7">
    <source>
        <dbReference type="Pfam" id="PF02687"/>
    </source>
</evidence>
<evidence type="ECO:0000256" key="1">
    <source>
        <dbReference type="ARBA" id="ARBA00004651"/>
    </source>
</evidence>
<dbReference type="InterPro" id="IPR050250">
    <property type="entry name" value="Macrolide_Exporter_MacB"/>
</dbReference>
<feature type="transmembrane region" description="Helical" evidence="6">
    <location>
        <begin position="278"/>
        <end position="299"/>
    </location>
</feature>
<feature type="transmembrane region" description="Helical" evidence="6">
    <location>
        <begin position="675"/>
        <end position="699"/>
    </location>
</feature>
<comment type="caution">
    <text evidence="9">The sequence shown here is derived from an EMBL/GenBank/DDBJ whole genome shotgun (WGS) entry which is preliminary data.</text>
</comment>
<dbReference type="EMBL" id="VUOC01000004">
    <property type="protein sequence ID" value="KAA2240690.1"/>
    <property type="molecule type" value="Genomic_DNA"/>
</dbReference>
<keyword evidence="3 6" id="KW-0812">Transmembrane</keyword>
<keyword evidence="4 6" id="KW-1133">Transmembrane helix</keyword>
<evidence type="ECO:0000256" key="2">
    <source>
        <dbReference type="ARBA" id="ARBA00022475"/>
    </source>
</evidence>
<evidence type="ECO:0000256" key="5">
    <source>
        <dbReference type="ARBA" id="ARBA00023136"/>
    </source>
</evidence>
<feature type="transmembrane region" description="Helical" evidence="6">
    <location>
        <begin position="759"/>
        <end position="779"/>
    </location>
</feature>